<evidence type="ECO:0000256" key="2">
    <source>
        <dbReference type="ARBA" id="ARBA00022448"/>
    </source>
</evidence>
<dbReference type="SMART" id="SM00327">
    <property type="entry name" value="VWA"/>
    <property type="match status" value="1"/>
</dbReference>
<dbReference type="Gene3D" id="3.40.50.410">
    <property type="entry name" value="von Willebrand factor, type A domain"/>
    <property type="match status" value="1"/>
</dbReference>
<comment type="caution">
    <text evidence="10">The sequence shown here is derived from an EMBL/GenBank/DDBJ whole genome shotgun (WGS) entry which is preliminary data.</text>
</comment>
<evidence type="ECO:0000256" key="4">
    <source>
        <dbReference type="ARBA" id="ARBA00022989"/>
    </source>
</evidence>
<accession>A0ABN8RWJ4</accession>
<evidence type="ECO:0000259" key="9">
    <source>
        <dbReference type="PROSITE" id="PS50234"/>
    </source>
</evidence>
<gene>
    <name evidence="10" type="ORF">PEVE_00014377</name>
</gene>
<dbReference type="InterPro" id="IPR002035">
    <property type="entry name" value="VWF_A"/>
</dbReference>
<keyword evidence="3 8" id="KW-0812">Transmembrane</keyword>
<dbReference type="InterPro" id="IPR036465">
    <property type="entry name" value="vWFA_dom_sf"/>
</dbReference>
<dbReference type="EMBL" id="CALNXI010002083">
    <property type="protein sequence ID" value="CAH3182735.1"/>
    <property type="molecule type" value="Genomic_DNA"/>
</dbReference>
<evidence type="ECO:0000256" key="1">
    <source>
        <dbReference type="ARBA" id="ARBA00004141"/>
    </source>
</evidence>
<feature type="transmembrane region" description="Helical" evidence="8">
    <location>
        <begin position="546"/>
        <end position="565"/>
    </location>
</feature>
<dbReference type="PROSITE" id="PS50234">
    <property type="entry name" value="VWFA"/>
    <property type="match status" value="1"/>
</dbReference>
<dbReference type="PANTHER" id="PTHR10117:SF54">
    <property type="entry name" value="TRANSIENT RECEPTOR POTENTIAL-GAMMA PROTEIN"/>
    <property type="match status" value="1"/>
</dbReference>
<dbReference type="Pfam" id="PF00092">
    <property type="entry name" value="VWA"/>
    <property type="match status" value="1"/>
</dbReference>
<evidence type="ECO:0000313" key="10">
    <source>
        <dbReference type="EMBL" id="CAH3182735.1"/>
    </source>
</evidence>
<keyword evidence="2" id="KW-0813">Transport</keyword>
<evidence type="ECO:0000256" key="5">
    <source>
        <dbReference type="ARBA" id="ARBA00023065"/>
    </source>
</evidence>
<reference evidence="10 11" key="1">
    <citation type="submission" date="2022-05" db="EMBL/GenBank/DDBJ databases">
        <authorList>
            <consortium name="Genoscope - CEA"/>
            <person name="William W."/>
        </authorList>
    </citation>
    <scope>NUCLEOTIDE SEQUENCE [LARGE SCALE GENOMIC DNA]</scope>
</reference>
<feature type="domain" description="VWFA" evidence="9">
    <location>
        <begin position="211"/>
        <end position="402"/>
    </location>
</feature>
<evidence type="ECO:0000256" key="8">
    <source>
        <dbReference type="SAM" id="Phobius"/>
    </source>
</evidence>
<name>A0ABN8RWJ4_9CNID</name>
<feature type="transmembrane region" description="Helical" evidence="8">
    <location>
        <begin position="171"/>
        <end position="196"/>
    </location>
</feature>
<keyword evidence="7" id="KW-0407">Ion channel</keyword>
<dbReference type="Pfam" id="PF00520">
    <property type="entry name" value="Ion_trans"/>
    <property type="match status" value="1"/>
</dbReference>
<sequence length="1012" mass="115848">MVKIVQHARDEEEGYIEMEDQSGQENKEEGLHDKIEFEKSLRKTLREGDVEDITDELTPRALTKCDTNSLLMAMEVSFKFRRLAEKKGPDEDDFTKLANSVDEFTSCLLDPLKTNTEARHAFGDSLDYLVDAGINLEQKKFFAHPVIYDLMKKKWWGAFAEMKRSPWGERWAWLLLHFWGLFDIVLFPVLIAVFYIKHLISIATRRSKEIDIAFVMNATSDSANEAFQLMKKIAKYVMEEKNNHQMKYQVVVHAEDSSSTGICFDDDSVPGVKILSDRVDRLMRNVEVNIPALHEDLEKVCEAFEQGNQRPNSEKVLVLLTDHKICSRQDRKRVKEEIKKVKEMGIKIVPVGIGQHINIRELERIDREGSKVMHFGEYANPREAGKKIWHELQGKDLFVSYLEYFTTPYFVFFRDTLSYLVLLGFHFVLCLETSSIPFSGLEWAILVFFLSRILNEIKQFLDVKIKRKKKTGIKNSEGSKYNIRFENGVESSKRQGKSVIFLQKCGKYLSDRWNILDFVTVSIYTVTFCLRVATWTLSEAVTDNRALVSAGYLYAINTMLLTLRAFGHVMETFKGIGAIQIALFHIIGDVVTTFWQFIATILAFSIAITKVYMAERSFISSGSKRDSWWSMVKHLTWSLLGIAELDPLDSVDSTSATLARLLFGAFLIMGVILLVNMMIALLSNTYQRVEVTLTVFVSSIDNTLDNSLKEWSFKKAITIQTYSTYHPIPVPLNLMSNAFLWIRWLWFICKGRCKRQPTKNTWSNLSYFQTRKTSSYDKFCFLRHICYQYLNFKLFVDESKMDHVLQETERNRQMANQIAHATFATHGGVLPTGPKAWQSQGIRVQGCLLTCEGSLFCSTCKDDPAEYHGARYIFPFSPETPHFEVLIQETGGRRIIGVGVVGKDYGSHALPGWCNGTVGYHIDDGRIFDANNPTKGIDSYDIFVDAMAYRGNLIGCTVSFDMAKDGKVPIVFSLNGRQITRNEIQIDYIPNEKSLYPYIGIGHEGIRVLAMV</sequence>
<dbReference type="InterPro" id="IPR002153">
    <property type="entry name" value="TRPC_channel"/>
</dbReference>
<evidence type="ECO:0000256" key="7">
    <source>
        <dbReference type="ARBA" id="ARBA00023303"/>
    </source>
</evidence>
<feature type="transmembrane region" description="Helical" evidence="8">
    <location>
        <begin position="513"/>
        <end position="534"/>
    </location>
</feature>
<dbReference type="InterPro" id="IPR043136">
    <property type="entry name" value="B30.2/SPRY_sf"/>
</dbReference>
<evidence type="ECO:0000256" key="3">
    <source>
        <dbReference type="ARBA" id="ARBA00022692"/>
    </source>
</evidence>
<evidence type="ECO:0000256" key="6">
    <source>
        <dbReference type="ARBA" id="ARBA00023136"/>
    </source>
</evidence>
<keyword evidence="4 8" id="KW-1133">Transmembrane helix</keyword>
<dbReference type="InterPro" id="IPR005821">
    <property type="entry name" value="Ion_trans_dom"/>
</dbReference>
<keyword evidence="5" id="KW-0406">Ion transport</keyword>
<keyword evidence="11" id="KW-1185">Reference proteome</keyword>
<dbReference type="SUPFAM" id="SSF53300">
    <property type="entry name" value="vWA-like"/>
    <property type="match status" value="1"/>
</dbReference>
<organism evidence="10 11">
    <name type="scientific">Porites evermanni</name>
    <dbReference type="NCBI Taxonomy" id="104178"/>
    <lineage>
        <taxon>Eukaryota</taxon>
        <taxon>Metazoa</taxon>
        <taxon>Cnidaria</taxon>
        <taxon>Anthozoa</taxon>
        <taxon>Hexacorallia</taxon>
        <taxon>Scleractinia</taxon>
        <taxon>Fungiina</taxon>
        <taxon>Poritidae</taxon>
        <taxon>Porites</taxon>
    </lineage>
</organism>
<proteinExistence type="predicted"/>
<comment type="subcellular location">
    <subcellularLocation>
        <location evidence="1">Membrane</location>
        <topology evidence="1">Multi-pass membrane protein</topology>
    </subcellularLocation>
</comment>
<feature type="transmembrane region" description="Helical" evidence="8">
    <location>
        <begin position="594"/>
        <end position="613"/>
    </location>
</feature>
<keyword evidence="6 8" id="KW-0472">Membrane</keyword>
<protein>
    <recommendedName>
        <fullName evidence="9">VWFA domain-containing protein</fullName>
    </recommendedName>
</protein>
<dbReference type="Gene3D" id="2.60.120.920">
    <property type="match status" value="1"/>
</dbReference>
<evidence type="ECO:0000313" key="11">
    <source>
        <dbReference type="Proteomes" id="UP001159427"/>
    </source>
</evidence>
<dbReference type="Proteomes" id="UP001159427">
    <property type="component" value="Unassembled WGS sequence"/>
</dbReference>
<feature type="transmembrane region" description="Helical" evidence="8">
    <location>
        <begin position="661"/>
        <end position="682"/>
    </location>
</feature>
<dbReference type="PANTHER" id="PTHR10117">
    <property type="entry name" value="TRANSIENT RECEPTOR POTENTIAL CHANNEL"/>
    <property type="match status" value="1"/>
</dbReference>